<feature type="region of interest" description="Disordered" evidence="1">
    <location>
        <begin position="91"/>
        <end position="152"/>
    </location>
</feature>
<organism evidence="3 4">
    <name type="scientific">Synaphobranchus kaupii</name>
    <name type="common">Kaup's arrowtooth eel</name>
    <dbReference type="NCBI Taxonomy" id="118154"/>
    <lineage>
        <taxon>Eukaryota</taxon>
        <taxon>Metazoa</taxon>
        <taxon>Chordata</taxon>
        <taxon>Craniata</taxon>
        <taxon>Vertebrata</taxon>
        <taxon>Euteleostomi</taxon>
        <taxon>Actinopterygii</taxon>
        <taxon>Neopterygii</taxon>
        <taxon>Teleostei</taxon>
        <taxon>Anguilliformes</taxon>
        <taxon>Synaphobranchidae</taxon>
        <taxon>Synaphobranchus</taxon>
    </lineage>
</organism>
<keyword evidence="2" id="KW-1133">Transmembrane helix</keyword>
<gene>
    <name evidence="3" type="ORF">SKAU_G00160380</name>
</gene>
<comment type="caution">
    <text evidence="3">The sequence shown here is derived from an EMBL/GenBank/DDBJ whole genome shotgun (WGS) entry which is preliminary data.</text>
</comment>
<keyword evidence="4" id="KW-1185">Reference proteome</keyword>
<dbReference type="EMBL" id="JAINUF010000005">
    <property type="protein sequence ID" value="KAJ8359513.1"/>
    <property type="molecule type" value="Genomic_DNA"/>
</dbReference>
<evidence type="ECO:0000256" key="1">
    <source>
        <dbReference type="SAM" id="MobiDB-lite"/>
    </source>
</evidence>
<protein>
    <submittedName>
        <fullName evidence="3">Uncharacterized protein</fullName>
    </submittedName>
</protein>
<name>A0A9Q1FIE0_SYNKA</name>
<reference evidence="3" key="1">
    <citation type="journal article" date="2023" name="Science">
        <title>Genome structures resolve the early diversification of teleost fishes.</title>
        <authorList>
            <person name="Parey E."/>
            <person name="Louis A."/>
            <person name="Montfort J."/>
            <person name="Bouchez O."/>
            <person name="Roques C."/>
            <person name="Iampietro C."/>
            <person name="Lluch J."/>
            <person name="Castinel A."/>
            <person name="Donnadieu C."/>
            <person name="Desvignes T."/>
            <person name="Floi Bucao C."/>
            <person name="Jouanno E."/>
            <person name="Wen M."/>
            <person name="Mejri S."/>
            <person name="Dirks R."/>
            <person name="Jansen H."/>
            <person name="Henkel C."/>
            <person name="Chen W.J."/>
            <person name="Zahm M."/>
            <person name="Cabau C."/>
            <person name="Klopp C."/>
            <person name="Thompson A.W."/>
            <person name="Robinson-Rechavi M."/>
            <person name="Braasch I."/>
            <person name="Lecointre G."/>
            <person name="Bobe J."/>
            <person name="Postlethwait J.H."/>
            <person name="Berthelot C."/>
            <person name="Roest Crollius H."/>
            <person name="Guiguen Y."/>
        </authorList>
    </citation>
    <scope>NUCLEOTIDE SEQUENCE</scope>
    <source>
        <strain evidence="3">WJC10195</strain>
    </source>
</reference>
<evidence type="ECO:0000313" key="4">
    <source>
        <dbReference type="Proteomes" id="UP001152622"/>
    </source>
</evidence>
<dbReference type="Proteomes" id="UP001152622">
    <property type="component" value="Chromosome 5"/>
</dbReference>
<feature type="transmembrane region" description="Helical" evidence="2">
    <location>
        <begin position="12"/>
        <end position="30"/>
    </location>
</feature>
<keyword evidence="2" id="KW-0472">Membrane</keyword>
<evidence type="ECO:0000313" key="3">
    <source>
        <dbReference type="EMBL" id="KAJ8359513.1"/>
    </source>
</evidence>
<sequence length="152" mass="17366">MSRIHEDIVFRYFFVLASELAFVIWSYGAVNSFEAKEAERCNEAKRRPERPLQARRVPLHALALRGQRVWAPNGQPKRGPAPCWIGSAITRGMRRTGPPRPHLHRPPEQEMPAADWGIRGWGGGWDSSQKRAEERDLAARMQMRGGDRRVGE</sequence>
<accession>A0A9Q1FIE0</accession>
<proteinExistence type="predicted"/>
<dbReference type="AlphaFoldDB" id="A0A9Q1FIE0"/>
<feature type="compositionally biased region" description="Basic and acidic residues" evidence="1">
    <location>
        <begin position="128"/>
        <end position="138"/>
    </location>
</feature>
<evidence type="ECO:0000256" key="2">
    <source>
        <dbReference type="SAM" id="Phobius"/>
    </source>
</evidence>
<keyword evidence="2" id="KW-0812">Transmembrane</keyword>